<evidence type="ECO:0000313" key="2">
    <source>
        <dbReference type="Proteomes" id="UP000237000"/>
    </source>
</evidence>
<gene>
    <name evidence="1" type="ORF">TorRG33x02_270380</name>
</gene>
<name>A0A2P5CXB9_TREOI</name>
<evidence type="ECO:0000313" key="1">
    <source>
        <dbReference type="EMBL" id="PON65667.1"/>
    </source>
</evidence>
<dbReference type="Proteomes" id="UP000237000">
    <property type="component" value="Unassembled WGS sequence"/>
</dbReference>
<reference evidence="2" key="1">
    <citation type="submission" date="2016-06" db="EMBL/GenBank/DDBJ databases">
        <title>Parallel loss of symbiosis genes in relatives of nitrogen-fixing non-legume Parasponia.</title>
        <authorList>
            <person name="Van Velzen R."/>
            <person name="Holmer R."/>
            <person name="Bu F."/>
            <person name="Rutten L."/>
            <person name="Van Zeijl A."/>
            <person name="Liu W."/>
            <person name="Santuari L."/>
            <person name="Cao Q."/>
            <person name="Sharma T."/>
            <person name="Shen D."/>
            <person name="Roswanjaya Y."/>
            <person name="Wardhani T."/>
            <person name="Kalhor M.S."/>
            <person name="Jansen J."/>
            <person name="Van den Hoogen J."/>
            <person name="Gungor B."/>
            <person name="Hartog M."/>
            <person name="Hontelez J."/>
            <person name="Verver J."/>
            <person name="Yang W.-C."/>
            <person name="Schijlen E."/>
            <person name="Repin R."/>
            <person name="Schilthuizen M."/>
            <person name="Schranz E."/>
            <person name="Heidstra R."/>
            <person name="Miyata K."/>
            <person name="Fedorova E."/>
            <person name="Kohlen W."/>
            <person name="Bisseling T."/>
            <person name="Smit S."/>
            <person name="Geurts R."/>
        </authorList>
    </citation>
    <scope>NUCLEOTIDE SEQUENCE [LARGE SCALE GENOMIC DNA]</scope>
    <source>
        <strain evidence="2">cv. RG33-2</strain>
    </source>
</reference>
<protein>
    <submittedName>
        <fullName evidence="1">Uncharacterized protein</fullName>
    </submittedName>
</protein>
<comment type="caution">
    <text evidence="1">The sequence shown here is derived from an EMBL/GenBank/DDBJ whole genome shotgun (WGS) entry which is preliminary data.</text>
</comment>
<accession>A0A2P5CXB9</accession>
<sequence>LLLFSSPLSVSNPNSSFCLIHSSLTLLFCSKLNQAYRTKTKRNKLTPTPKSNPLTLTPLLILRHSHSPSLATSVARSYSPSHCYSSNSPEFQNIFPSIVNSEMGLFPNSHF</sequence>
<feature type="non-terminal residue" evidence="1">
    <location>
        <position position="1"/>
    </location>
</feature>
<organism evidence="1 2">
    <name type="scientific">Trema orientale</name>
    <name type="common">Charcoal tree</name>
    <name type="synonym">Celtis orientalis</name>
    <dbReference type="NCBI Taxonomy" id="63057"/>
    <lineage>
        <taxon>Eukaryota</taxon>
        <taxon>Viridiplantae</taxon>
        <taxon>Streptophyta</taxon>
        <taxon>Embryophyta</taxon>
        <taxon>Tracheophyta</taxon>
        <taxon>Spermatophyta</taxon>
        <taxon>Magnoliopsida</taxon>
        <taxon>eudicotyledons</taxon>
        <taxon>Gunneridae</taxon>
        <taxon>Pentapetalae</taxon>
        <taxon>rosids</taxon>
        <taxon>fabids</taxon>
        <taxon>Rosales</taxon>
        <taxon>Cannabaceae</taxon>
        <taxon>Trema</taxon>
    </lineage>
</organism>
<keyword evidence="2" id="KW-1185">Reference proteome</keyword>
<dbReference type="InParanoid" id="A0A2P5CXB9"/>
<dbReference type="EMBL" id="JXTC01000318">
    <property type="protein sequence ID" value="PON65667.1"/>
    <property type="molecule type" value="Genomic_DNA"/>
</dbReference>
<dbReference type="AlphaFoldDB" id="A0A2P5CXB9"/>
<proteinExistence type="predicted"/>